<feature type="region of interest" description="Disordered" evidence="16">
    <location>
        <begin position="989"/>
        <end position="1012"/>
    </location>
</feature>
<dbReference type="Gene3D" id="1.10.510.10">
    <property type="entry name" value="Transferase(Phosphotransferase) domain 1"/>
    <property type="match status" value="1"/>
</dbReference>
<evidence type="ECO:0000256" key="11">
    <source>
        <dbReference type="ARBA" id="ARBA00022840"/>
    </source>
</evidence>
<evidence type="ECO:0000256" key="7">
    <source>
        <dbReference type="ARBA" id="ARBA00022729"/>
    </source>
</evidence>
<dbReference type="InterPro" id="IPR011009">
    <property type="entry name" value="Kinase-like_dom_sf"/>
</dbReference>
<protein>
    <recommendedName>
        <fullName evidence="19">Protein kinase domain-containing protein</fullName>
    </recommendedName>
</protein>
<keyword evidence="21" id="KW-1185">Reference proteome</keyword>
<proteinExistence type="inferred from homology"/>
<dbReference type="InterPro" id="IPR013210">
    <property type="entry name" value="LRR_N_plant-typ"/>
</dbReference>
<dbReference type="FunFam" id="3.30.200.20:FF:000512">
    <property type="entry name" value="Receptor-like protein kinase HSL1"/>
    <property type="match status" value="1"/>
</dbReference>
<feature type="compositionally biased region" description="Polar residues" evidence="16">
    <location>
        <begin position="1003"/>
        <end position="1012"/>
    </location>
</feature>
<name>A0A2K1WY49_POPTR</name>
<evidence type="ECO:0000256" key="13">
    <source>
        <dbReference type="ARBA" id="ARBA00023136"/>
    </source>
</evidence>
<evidence type="ECO:0000256" key="14">
    <source>
        <dbReference type="ARBA" id="ARBA00023180"/>
    </source>
</evidence>
<feature type="transmembrane region" description="Helical" evidence="17">
    <location>
        <begin position="632"/>
        <end position="655"/>
    </location>
</feature>
<evidence type="ECO:0000256" key="18">
    <source>
        <dbReference type="SAM" id="SignalP"/>
    </source>
</evidence>
<comment type="similarity">
    <text evidence="2">Belongs to the protein kinase superfamily. Ser/Thr protein kinase family.</text>
</comment>
<dbReference type="FunFam" id="3.80.10.10:FF:000077">
    <property type="entry name" value="LRR receptor-like serine/threonine-protein kinase ERL1"/>
    <property type="match status" value="1"/>
</dbReference>
<feature type="binding site" evidence="15">
    <location>
        <position position="716"/>
    </location>
    <ligand>
        <name>ATP</name>
        <dbReference type="ChEBI" id="CHEBI:30616"/>
    </ligand>
</feature>
<comment type="subcellular location">
    <subcellularLocation>
        <location evidence="1">Membrane</location>
        <topology evidence="1">Single-pass type I membrane protein</topology>
    </subcellularLocation>
</comment>
<dbReference type="PROSITE" id="PS00108">
    <property type="entry name" value="PROTEIN_KINASE_ST"/>
    <property type="match status" value="1"/>
</dbReference>
<dbReference type="InterPro" id="IPR032675">
    <property type="entry name" value="LRR_dom_sf"/>
</dbReference>
<evidence type="ECO:0000256" key="17">
    <source>
        <dbReference type="SAM" id="Phobius"/>
    </source>
</evidence>
<evidence type="ECO:0000256" key="6">
    <source>
        <dbReference type="ARBA" id="ARBA00022692"/>
    </source>
</evidence>
<dbReference type="Gene3D" id="3.30.200.20">
    <property type="entry name" value="Phosphorylase Kinase, domain 1"/>
    <property type="match status" value="1"/>
</dbReference>
<dbReference type="SUPFAM" id="SSF56112">
    <property type="entry name" value="Protein kinase-like (PK-like)"/>
    <property type="match status" value="1"/>
</dbReference>
<dbReference type="SUPFAM" id="SSF52058">
    <property type="entry name" value="L domain-like"/>
    <property type="match status" value="2"/>
</dbReference>
<dbReference type="InParanoid" id="A0A2K1WY49"/>
<evidence type="ECO:0000313" key="20">
    <source>
        <dbReference type="EMBL" id="PNS93452.1"/>
    </source>
</evidence>
<evidence type="ECO:0000256" key="1">
    <source>
        <dbReference type="ARBA" id="ARBA00004479"/>
    </source>
</evidence>
<evidence type="ECO:0000256" key="15">
    <source>
        <dbReference type="PROSITE-ProRule" id="PRU10141"/>
    </source>
</evidence>
<dbReference type="PANTHER" id="PTHR48056">
    <property type="entry name" value="LRR RECEPTOR-LIKE SERINE/THREONINE-PROTEIN KINASE-RELATED"/>
    <property type="match status" value="1"/>
</dbReference>
<dbReference type="FunFam" id="1.10.510.10:FF:000714">
    <property type="entry name" value="Kinase family with leucine-rich repeat domain-containing protein"/>
    <property type="match status" value="1"/>
</dbReference>
<dbReference type="PROSITE" id="PS51450">
    <property type="entry name" value="LRR"/>
    <property type="match status" value="1"/>
</dbReference>
<dbReference type="OMA" id="PHELGPK"/>
<dbReference type="SMART" id="SM00369">
    <property type="entry name" value="LRR_TYP"/>
    <property type="match status" value="6"/>
</dbReference>
<accession>A0A2K1WY49</accession>
<comment type="similarity">
    <text evidence="3">Belongs to the RLP family.</text>
</comment>
<dbReference type="InterPro" id="IPR000719">
    <property type="entry name" value="Prot_kinase_dom"/>
</dbReference>
<dbReference type="InterPro" id="IPR008271">
    <property type="entry name" value="Ser/Thr_kinase_AS"/>
</dbReference>
<keyword evidence="8" id="KW-0677">Repeat</keyword>
<dbReference type="Gramene" id="Potri.018G088200.1.v4.1">
    <property type="protein sequence ID" value="Potri.018G088200.1.v4.1"/>
    <property type="gene ID" value="Potri.018G088200.v4.1"/>
</dbReference>
<dbReference type="Proteomes" id="UP000006729">
    <property type="component" value="Chromosome 18"/>
</dbReference>
<evidence type="ECO:0000256" key="12">
    <source>
        <dbReference type="ARBA" id="ARBA00022989"/>
    </source>
</evidence>
<dbReference type="Gene3D" id="3.80.10.10">
    <property type="entry name" value="Ribonuclease Inhibitor"/>
    <property type="match status" value="4"/>
</dbReference>
<dbReference type="PROSITE" id="PS50011">
    <property type="entry name" value="PROTEIN_KINASE_DOM"/>
    <property type="match status" value="1"/>
</dbReference>
<keyword evidence="13 17" id="KW-0472">Membrane</keyword>
<dbReference type="PANTHER" id="PTHR48056:SF29">
    <property type="entry name" value="RECEPTOR-LIKE PROTEIN KINASE HSL1"/>
    <property type="match status" value="1"/>
</dbReference>
<dbReference type="InterPro" id="IPR001611">
    <property type="entry name" value="Leu-rich_rpt"/>
</dbReference>
<evidence type="ECO:0000256" key="10">
    <source>
        <dbReference type="ARBA" id="ARBA00022777"/>
    </source>
</evidence>
<dbReference type="Pfam" id="PF00069">
    <property type="entry name" value="Pkinase"/>
    <property type="match status" value="1"/>
</dbReference>
<evidence type="ECO:0000256" key="16">
    <source>
        <dbReference type="SAM" id="MobiDB-lite"/>
    </source>
</evidence>
<evidence type="ECO:0000256" key="9">
    <source>
        <dbReference type="ARBA" id="ARBA00022741"/>
    </source>
</evidence>
<evidence type="ECO:0000256" key="4">
    <source>
        <dbReference type="ARBA" id="ARBA00022614"/>
    </source>
</evidence>
<evidence type="ECO:0000259" key="19">
    <source>
        <dbReference type="PROSITE" id="PS50011"/>
    </source>
</evidence>
<feature type="chain" id="PRO_5014365646" description="Protein kinase domain-containing protein" evidence="18">
    <location>
        <begin position="27"/>
        <end position="1012"/>
    </location>
</feature>
<dbReference type="FunFam" id="3.80.10.10:FF:001519">
    <property type="entry name" value="Highly similar to receptor-like protein kinase"/>
    <property type="match status" value="1"/>
</dbReference>
<dbReference type="PROSITE" id="PS00107">
    <property type="entry name" value="PROTEIN_KINASE_ATP"/>
    <property type="match status" value="1"/>
</dbReference>
<organism evidence="20 21">
    <name type="scientific">Populus trichocarpa</name>
    <name type="common">Western balsam poplar</name>
    <name type="synonym">Populus balsamifera subsp. trichocarpa</name>
    <dbReference type="NCBI Taxonomy" id="3694"/>
    <lineage>
        <taxon>Eukaryota</taxon>
        <taxon>Viridiplantae</taxon>
        <taxon>Streptophyta</taxon>
        <taxon>Embryophyta</taxon>
        <taxon>Tracheophyta</taxon>
        <taxon>Spermatophyta</taxon>
        <taxon>Magnoliopsida</taxon>
        <taxon>eudicotyledons</taxon>
        <taxon>Gunneridae</taxon>
        <taxon>Pentapetalae</taxon>
        <taxon>rosids</taxon>
        <taxon>fabids</taxon>
        <taxon>Malpighiales</taxon>
        <taxon>Salicaceae</taxon>
        <taxon>Saliceae</taxon>
        <taxon>Populus</taxon>
    </lineage>
</organism>
<dbReference type="SMART" id="SM00220">
    <property type="entry name" value="S_TKc"/>
    <property type="match status" value="1"/>
</dbReference>
<dbReference type="Pfam" id="PF08263">
    <property type="entry name" value="LRRNT_2"/>
    <property type="match status" value="1"/>
</dbReference>
<dbReference type="EMBL" id="CM009307">
    <property type="protein sequence ID" value="PNS93452.1"/>
    <property type="molecule type" value="Genomic_DNA"/>
</dbReference>
<gene>
    <name evidence="20" type="ORF">POPTR_018G088200</name>
</gene>
<dbReference type="GO" id="GO:0005524">
    <property type="term" value="F:ATP binding"/>
    <property type="evidence" value="ECO:0007669"/>
    <property type="project" value="UniProtKB-UniRule"/>
</dbReference>
<dbReference type="ExpressionAtlas" id="A0A2K1WY49">
    <property type="expression patterns" value="differential"/>
</dbReference>
<evidence type="ECO:0000256" key="3">
    <source>
        <dbReference type="ARBA" id="ARBA00009592"/>
    </source>
</evidence>
<dbReference type="Pfam" id="PF00560">
    <property type="entry name" value="LRR_1"/>
    <property type="match status" value="5"/>
</dbReference>
<dbReference type="OrthoDB" id="840226at2759"/>
<evidence type="ECO:0000313" key="21">
    <source>
        <dbReference type="Proteomes" id="UP000006729"/>
    </source>
</evidence>
<keyword evidence="5" id="KW-0808">Transferase</keyword>
<feature type="signal peptide" evidence="18">
    <location>
        <begin position="1"/>
        <end position="26"/>
    </location>
</feature>
<sequence>MLKINPIMFSLHFLALFLFFLDHANPQLHDQEQAILLRLKQYWQNPSSLDRWTPSSSSHCTWPGVACANNSITQLLLDNKDITGTIPPFISDLKNLKVLNFSNNSIIGKFPVAVYNFSKLEILDLSQNYFVGTIPDDIDSLSRLSYLNLCANNFTGNIPAAIGRIPELRTLYLHDNLFNGTFPAEIGNLSKLEELYMSHNGFLPSKLPSSFTQLKKLRELWIFEANLIGEIPQMIGEMVALEHLDLSKNELTGSIPNGLFMLKNLKFLFLYKNLLSGEIPQVVEALNSIVIDLSWNNLNGTIPVDFGKLDKLSGLSLSFNQLSGEIPESIGRLPALKDFALFSNNLSGPIPPDLGRYSALDGFQVASNRLTGNLPEYLCHGGSLTGVVAFDNKLGGELPKSLENCSSLLTVRISNNAFFGNIPVGLWTALNLQQLMINDNLFTGELPNEVSTSLSRLEISNNKFSGSISIEGNSWRNLVVFNASNNQFTGTIPLELTALPNLTVLLLDKNQLTGALPSDIISWKSLTTLNLSQNQLSGQIPEEIAILPHLLELDLSDNQFSGQIPPQLGLLRLTYLNLSSNHLVGKIPAEYENAAYSSSFLNNPGICASRPSLYLKVCISRPQKSSKTSTQLLALILSVLITAFLLALLFAFIIIRVHWKRNHRSDSEWKFINFHRLNFTESNILSGLTESNLIGSGGSGKVYRVAANGSSVVAVKRIWNNRPLEKKLEKEFLAEVEILSTIRHLNIVKLLCCIVNDNSKLLVYEYLVNHSLDQWLHTARRSNSASTSVNHVVLDWPKRLQIAVGAAQGLCYLHHDCSPPIVHRDVKSSNILLDSEFNAKIADFGLAKMLIKQEELATVSAVAGSFGYIAPEYAQTVRVNEKTDVYSFGVVLLELTTGKAANYGDEHTGLAKWALRHMQEGKTIVDALDDEIKEPCYVDEMSNVFLLGVFCTSEVPSARPHMKEVLQILLGRNHPLVYGVKNIGSEYDSTPLLKNSKREGQSESDSTLASDN</sequence>
<keyword evidence="11 15" id="KW-0067">ATP-binding</keyword>
<keyword evidence="6 17" id="KW-0812">Transmembrane</keyword>
<keyword evidence="12 17" id="KW-1133">Transmembrane helix</keyword>
<keyword evidence="10" id="KW-0418">Kinase</keyword>
<feature type="domain" description="Protein kinase" evidence="19">
    <location>
        <begin position="688"/>
        <end position="977"/>
    </location>
</feature>
<keyword evidence="4" id="KW-0433">Leucine-rich repeat</keyword>
<dbReference type="InterPro" id="IPR050647">
    <property type="entry name" value="Plant_LRR-RLKs"/>
</dbReference>
<evidence type="ECO:0000256" key="8">
    <source>
        <dbReference type="ARBA" id="ARBA00022737"/>
    </source>
</evidence>
<dbReference type="GO" id="GO:0004672">
    <property type="term" value="F:protein kinase activity"/>
    <property type="evidence" value="ECO:0007669"/>
    <property type="project" value="InterPro"/>
</dbReference>
<reference evidence="20 21" key="1">
    <citation type="journal article" date="2006" name="Science">
        <title>The genome of black cottonwood, Populus trichocarpa (Torr. &amp; Gray).</title>
        <authorList>
            <person name="Tuskan G.A."/>
            <person name="Difazio S."/>
            <person name="Jansson S."/>
            <person name="Bohlmann J."/>
            <person name="Grigoriev I."/>
            <person name="Hellsten U."/>
            <person name="Putnam N."/>
            <person name="Ralph S."/>
            <person name="Rombauts S."/>
            <person name="Salamov A."/>
            <person name="Schein J."/>
            <person name="Sterck L."/>
            <person name="Aerts A."/>
            <person name="Bhalerao R.R."/>
            <person name="Bhalerao R.P."/>
            <person name="Blaudez D."/>
            <person name="Boerjan W."/>
            <person name="Brun A."/>
            <person name="Brunner A."/>
            <person name="Busov V."/>
            <person name="Campbell M."/>
            <person name="Carlson J."/>
            <person name="Chalot M."/>
            <person name="Chapman J."/>
            <person name="Chen G.L."/>
            <person name="Cooper D."/>
            <person name="Coutinho P.M."/>
            <person name="Couturier J."/>
            <person name="Covert S."/>
            <person name="Cronk Q."/>
            <person name="Cunningham R."/>
            <person name="Davis J."/>
            <person name="Degroeve S."/>
            <person name="Dejardin A."/>
            <person name="Depamphilis C."/>
            <person name="Detter J."/>
            <person name="Dirks B."/>
            <person name="Dubchak I."/>
            <person name="Duplessis S."/>
            <person name="Ehlting J."/>
            <person name="Ellis B."/>
            <person name="Gendler K."/>
            <person name="Goodstein D."/>
            <person name="Gribskov M."/>
            <person name="Grimwood J."/>
            <person name="Groover A."/>
            <person name="Gunter L."/>
            <person name="Hamberger B."/>
            <person name="Heinze B."/>
            <person name="Helariutta Y."/>
            <person name="Henrissat B."/>
            <person name="Holligan D."/>
            <person name="Holt R."/>
            <person name="Huang W."/>
            <person name="Islam-Faridi N."/>
            <person name="Jones S."/>
            <person name="Jones-Rhoades M."/>
            <person name="Jorgensen R."/>
            <person name="Joshi C."/>
            <person name="Kangasjarvi J."/>
            <person name="Karlsson J."/>
            <person name="Kelleher C."/>
            <person name="Kirkpatrick R."/>
            <person name="Kirst M."/>
            <person name="Kohler A."/>
            <person name="Kalluri U."/>
            <person name="Larimer F."/>
            <person name="Leebens-Mack J."/>
            <person name="Leple J.C."/>
            <person name="Locascio P."/>
            <person name="Lou Y."/>
            <person name="Lucas S."/>
            <person name="Martin F."/>
            <person name="Montanini B."/>
            <person name="Napoli C."/>
            <person name="Nelson D.R."/>
            <person name="Nelson C."/>
            <person name="Nieminen K."/>
            <person name="Nilsson O."/>
            <person name="Pereda V."/>
            <person name="Peter G."/>
            <person name="Philippe R."/>
            <person name="Pilate G."/>
            <person name="Poliakov A."/>
            <person name="Razumovskaya J."/>
            <person name="Richardson P."/>
            <person name="Rinaldi C."/>
            <person name="Ritland K."/>
            <person name="Rouze P."/>
            <person name="Ryaboy D."/>
            <person name="Schmutz J."/>
            <person name="Schrader J."/>
            <person name="Segerman B."/>
            <person name="Shin H."/>
            <person name="Siddiqui A."/>
            <person name="Sterky F."/>
            <person name="Terry A."/>
            <person name="Tsai C.J."/>
            <person name="Uberbacher E."/>
            <person name="Unneberg P."/>
            <person name="Vahala J."/>
            <person name="Wall K."/>
            <person name="Wessler S."/>
            <person name="Yang G."/>
            <person name="Yin T."/>
            <person name="Douglas C."/>
            <person name="Marra M."/>
            <person name="Sandberg G."/>
            <person name="Van de Peer Y."/>
            <person name="Rokhsar D."/>
        </authorList>
    </citation>
    <scope>NUCLEOTIDE SEQUENCE [LARGE SCALE GENOMIC DNA]</scope>
    <source>
        <strain evidence="21">cv. Nisqually</strain>
    </source>
</reference>
<evidence type="ECO:0000256" key="5">
    <source>
        <dbReference type="ARBA" id="ARBA00022679"/>
    </source>
</evidence>
<dbReference type="SMR" id="A0A2K1WY49"/>
<dbReference type="FunFam" id="3.80.10.10:FF:001670">
    <property type="entry name" value="Putative leucine-rich repeat receptor-like protein kinase family protein"/>
    <property type="match status" value="1"/>
</dbReference>
<dbReference type="FunFam" id="3.80.10.10:FF:000111">
    <property type="entry name" value="LRR receptor-like serine/threonine-protein kinase ERECTA"/>
    <property type="match status" value="1"/>
</dbReference>
<dbReference type="Pfam" id="PF13855">
    <property type="entry name" value="LRR_8"/>
    <property type="match status" value="3"/>
</dbReference>
<keyword evidence="9 15" id="KW-0547">Nucleotide-binding</keyword>
<dbReference type="InterPro" id="IPR017441">
    <property type="entry name" value="Protein_kinase_ATP_BS"/>
</dbReference>
<dbReference type="InterPro" id="IPR003591">
    <property type="entry name" value="Leu-rich_rpt_typical-subtyp"/>
</dbReference>
<dbReference type="AlphaFoldDB" id="A0A2K1WY49"/>
<evidence type="ECO:0000256" key="2">
    <source>
        <dbReference type="ARBA" id="ARBA00008684"/>
    </source>
</evidence>
<keyword evidence="7 18" id="KW-0732">Signal</keyword>
<dbReference type="GO" id="GO:0016020">
    <property type="term" value="C:membrane"/>
    <property type="evidence" value="ECO:0007669"/>
    <property type="project" value="UniProtKB-SubCell"/>
</dbReference>
<keyword evidence="14" id="KW-0325">Glycoprotein</keyword>